<dbReference type="PROSITE" id="PS51257">
    <property type="entry name" value="PROKAR_LIPOPROTEIN"/>
    <property type="match status" value="1"/>
</dbReference>
<name>A0ABW9ZWS1_9BACT</name>
<sequence length="347" mass="37463">MKTLPLRFSIIFTVIALFMACKKEMSLEKGLSAGYATGELVDSMGFCKRAEVKGTYKVDTPLVTSDNYALINVNFTSQGKYKIYSDTVNGMWFLDSGFTVTTGPATIKLKGYGTPILPKVTDFSLFFNNTLCAFSLTVGGTVSGGGGNPTGSNGDYFPTTSGSTFAYAYSPAVGGVTNFTVGVGVGLVPYNGLDYAKFGTDAQDTFYFAKDGLGTYYALSTVDVDYTLLFDSYPNFFISYPFLKENANVGQSWESGEYGPVVFQGTQGTAKAVFEIVEKGASRTVGGKTYTPVINVKRIIMFKPDSGTSYSALVEANSFYAKNYGLIDQVFKTFTQKVSLTAEPMIK</sequence>
<reference evidence="1 2" key="1">
    <citation type="submission" date="2020-01" db="EMBL/GenBank/DDBJ databases">
        <title>Genome analysis.</title>
        <authorList>
            <person name="Wu S."/>
            <person name="Wang G."/>
        </authorList>
    </citation>
    <scope>NUCLEOTIDE SEQUENCE [LARGE SCALE GENOMIC DNA]</scope>
    <source>
        <strain evidence="1 2">SYL130</strain>
    </source>
</reference>
<evidence type="ECO:0000313" key="2">
    <source>
        <dbReference type="Proteomes" id="UP000753802"/>
    </source>
</evidence>
<keyword evidence="2" id="KW-1185">Reference proteome</keyword>
<dbReference type="RefSeq" id="WP_161819874.1">
    <property type="nucleotide sequence ID" value="NZ_JAACJS010000015.1"/>
</dbReference>
<protein>
    <submittedName>
        <fullName evidence="1">Uncharacterized protein</fullName>
    </submittedName>
</protein>
<accession>A0ABW9ZWS1</accession>
<comment type="caution">
    <text evidence="1">The sequence shown here is derived from an EMBL/GenBank/DDBJ whole genome shotgun (WGS) entry which is preliminary data.</text>
</comment>
<gene>
    <name evidence="1" type="ORF">GWC95_16820</name>
</gene>
<organism evidence="1 2">
    <name type="scientific">Sediminibacterium roseum</name>
    <dbReference type="NCBI Taxonomy" id="1978412"/>
    <lineage>
        <taxon>Bacteria</taxon>
        <taxon>Pseudomonadati</taxon>
        <taxon>Bacteroidota</taxon>
        <taxon>Chitinophagia</taxon>
        <taxon>Chitinophagales</taxon>
        <taxon>Chitinophagaceae</taxon>
        <taxon>Sediminibacterium</taxon>
    </lineage>
</organism>
<proteinExistence type="predicted"/>
<evidence type="ECO:0000313" key="1">
    <source>
        <dbReference type="EMBL" id="NCI51595.1"/>
    </source>
</evidence>
<dbReference type="Proteomes" id="UP000753802">
    <property type="component" value="Unassembled WGS sequence"/>
</dbReference>
<dbReference type="EMBL" id="JAACJS010000015">
    <property type="protein sequence ID" value="NCI51595.1"/>
    <property type="molecule type" value="Genomic_DNA"/>
</dbReference>